<accession>A0A1H3HR41</accession>
<evidence type="ECO:0000313" key="2">
    <source>
        <dbReference type="EMBL" id="SDY17943.1"/>
    </source>
</evidence>
<protein>
    <submittedName>
        <fullName evidence="2">Uncharacterized protein</fullName>
    </submittedName>
</protein>
<dbReference type="Proteomes" id="UP000198672">
    <property type="component" value="Unassembled WGS sequence"/>
</dbReference>
<organism evidence="2 3">
    <name type="scientific">Allochromatium warmingii</name>
    <name type="common">Chromatium warmingii</name>
    <dbReference type="NCBI Taxonomy" id="61595"/>
    <lineage>
        <taxon>Bacteria</taxon>
        <taxon>Pseudomonadati</taxon>
        <taxon>Pseudomonadota</taxon>
        <taxon>Gammaproteobacteria</taxon>
        <taxon>Chromatiales</taxon>
        <taxon>Chromatiaceae</taxon>
        <taxon>Allochromatium</taxon>
    </lineage>
</organism>
<keyword evidence="3" id="KW-1185">Reference proteome</keyword>
<proteinExistence type="predicted"/>
<reference evidence="3" key="1">
    <citation type="submission" date="2016-10" db="EMBL/GenBank/DDBJ databases">
        <authorList>
            <person name="Varghese N."/>
            <person name="Submissions S."/>
        </authorList>
    </citation>
    <scope>NUCLEOTIDE SEQUENCE [LARGE SCALE GENOMIC DNA]</scope>
    <source>
        <strain evidence="3">DSM 173</strain>
    </source>
</reference>
<dbReference type="AlphaFoldDB" id="A0A1H3HR41"/>
<evidence type="ECO:0000313" key="3">
    <source>
        <dbReference type="Proteomes" id="UP000198672"/>
    </source>
</evidence>
<gene>
    <name evidence="2" type="ORF">SAMN05421644_1369</name>
</gene>
<sequence length="212" mass="23334">MNTTPETPTVILTLIIDDQRHSITVPDTLLTEARSYFDQIDQDLDGGWQMGRDWIASPNRLQRCQIVADRLLTAIETENRKLGTLMAAYLLQRLPGLETVEPDIQGEPHHTRFEIGRPPAAAPISAPSPAPPATSKPLSKLDALAQAGRDVTQVFKVGRGYRFSVFDAETHTWLDAPLAPTEADAARLRQAAFKARYEALLSGHAGEQERGS</sequence>
<name>A0A1H3HR41_ALLWA</name>
<feature type="region of interest" description="Disordered" evidence="1">
    <location>
        <begin position="117"/>
        <end position="137"/>
    </location>
</feature>
<dbReference type="EMBL" id="FNOW01000036">
    <property type="protein sequence ID" value="SDY17943.1"/>
    <property type="molecule type" value="Genomic_DNA"/>
</dbReference>
<evidence type="ECO:0000256" key="1">
    <source>
        <dbReference type="SAM" id="MobiDB-lite"/>
    </source>
</evidence>